<organism evidence="3 4">
    <name type="scientific">Eleusine coracana subsp. coracana</name>
    <dbReference type="NCBI Taxonomy" id="191504"/>
    <lineage>
        <taxon>Eukaryota</taxon>
        <taxon>Viridiplantae</taxon>
        <taxon>Streptophyta</taxon>
        <taxon>Embryophyta</taxon>
        <taxon>Tracheophyta</taxon>
        <taxon>Spermatophyta</taxon>
        <taxon>Magnoliopsida</taxon>
        <taxon>Liliopsida</taxon>
        <taxon>Poales</taxon>
        <taxon>Poaceae</taxon>
        <taxon>PACMAD clade</taxon>
        <taxon>Chloridoideae</taxon>
        <taxon>Cynodonteae</taxon>
        <taxon>Eleusininae</taxon>
        <taxon>Eleusine</taxon>
    </lineage>
</organism>
<protein>
    <recommendedName>
        <fullName evidence="2">HIT domain-containing protein</fullName>
    </recommendedName>
</protein>
<comment type="caution">
    <text evidence="1">Lacks conserved residue(s) required for the propagation of feature annotation.</text>
</comment>
<sequence>MASEKEAALAAVPNDNPTIFDKIIKKEIPSTVVYEDEKVLAFRDINPQAPTHILLIPKVKDGLTGLSKAEERHVEILGHLLYVAKVVAKQEGLDDGYRVVINEGPSGSCMMLQAANCNYRNESAEKDGLKPHSQLCFSSAIATAMAMGLPGLRCCGLAARGSLPSLGPALCRRRTPRVPALRYSSLQAPAGNSIGEEVLRMFLEERQLHGDFVTKIADVVWRRENLEAIEGLESAVDVAGTEDVGEDVTDEGVLRLAATREWVSGESDLPVTKRLSAKDRQDESIKRKELNLLKYEALKDELLLLTTGIGAACSLYCLLVFSFEAAVSYAFGVACSCLYLQLLYRHTDNLSKGDIPETFLKKKVKKKIGITSEDLKSTIEKTLGGTSVALSSPRLVIPAMIFGLSALSDHFQNSIFSFELVPGMMGFLAYKAAALVQVYRDNEDLRLILPEEEDADRS</sequence>
<dbReference type="CDD" id="cd01276">
    <property type="entry name" value="PKCI_related"/>
    <property type="match status" value="1"/>
</dbReference>
<dbReference type="Gene3D" id="3.30.428.10">
    <property type="entry name" value="HIT-like"/>
    <property type="match status" value="1"/>
</dbReference>
<dbReference type="PANTHER" id="PTHR34118:SF1">
    <property type="entry name" value="NF-KAPPA-B INHIBITOR-LIKE PROTEIN"/>
    <property type="match status" value="1"/>
</dbReference>
<evidence type="ECO:0000259" key="2">
    <source>
        <dbReference type="PROSITE" id="PS51084"/>
    </source>
</evidence>
<evidence type="ECO:0000256" key="1">
    <source>
        <dbReference type="PROSITE-ProRule" id="PRU00464"/>
    </source>
</evidence>
<evidence type="ECO:0000313" key="3">
    <source>
        <dbReference type="EMBL" id="GJN31326.1"/>
    </source>
</evidence>
<dbReference type="SUPFAM" id="SSF54197">
    <property type="entry name" value="HIT-like"/>
    <property type="match status" value="1"/>
</dbReference>
<dbReference type="InterPro" id="IPR001310">
    <property type="entry name" value="Histidine_triad_HIT"/>
</dbReference>
<proteinExistence type="predicted"/>
<dbReference type="PROSITE" id="PS51084">
    <property type="entry name" value="HIT_2"/>
    <property type="match status" value="1"/>
</dbReference>
<reference evidence="3" key="1">
    <citation type="journal article" date="2018" name="DNA Res.">
        <title>Multiple hybrid de novo genome assembly of finger millet, an orphan allotetraploid crop.</title>
        <authorList>
            <person name="Hatakeyama M."/>
            <person name="Aluri S."/>
            <person name="Balachadran M.T."/>
            <person name="Sivarajan S.R."/>
            <person name="Patrignani A."/>
            <person name="Gruter S."/>
            <person name="Poveda L."/>
            <person name="Shimizu-Inatsugi R."/>
            <person name="Baeten J."/>
            <person name="Francoijs K.J."/>
            <person name="Nataraja K.N."/>
            <person name="Reddy Y.A.N."/>
            <person name="Phadnis S."/>
            <person name="Ravikumar R.L."/>
            <person name="Schlapbach R."/>
            <person name="Sreeman S.M."/>
            <person name="Shimizu K.K."/>
        </authorList>
    </citation>
    <scope>NUCLEOTIDE SEQUENCE</scope>
</reference>
<gene>
    <name evidence="3" type="primary">gb19712</name>
    <name evidence="3" type="ORF">PR202_gb19712</name>
</gene>
<reference evidence="3" key="2">
    <citation type="submission" date="2021-12" db="EMBL/GenBank/DDBJ databases">
        <title>Resequencing data analysis of finger millet.</title>
        <authorList>
            <person name="Hatakeyama M."/>
            <person name="Aluri S."/>
            <person name="Balachadran M.T."/>
            <person name="Sivarajan S.R."/>
            <person name="Poveda L."/>
            <person name="Shimizu-Inatsugi R."/>
            <person name="Schlapbach R."/>
            <person name="Sreeman S.M."/>
            <person name="Shimizu K.K."/>
        </authorList>
    </citation>
    <scope>NUCLEOTIDE SEQUENCE</scope>
</reference>
<comment type="caution">
    <text evidence="3">The sequence shown here is derived from an EMBL/GenBank/DDBJ whole genome shotgun (WGS) entry which is preliminary data.</text>
</comment>
<feature type="domain" description="HIT" evidence="2">
    <location>
        <begin position="19"/>
        <end position="58"/>
    </location>
</feature>
<dbReference type="InterPro" id="IPR011146">
    <property type="entry name" value="HIT-like"/>
</dbReference>
<dbReference type="GO" id="GO:0047627">
    <property type="term" value="F:adenylylsulfatase activity"/>
    <property type="evidence" value="ECO:0007669"/>
    <property type="project" value="UniProtKB-ARBA"/>
</dbReference>
<evidence type="ECO:0000313" key="4">
    <source>
        <dbReference type="Proteomes" id="UP001054889"/>
    </source>
</evidence>
<keyword evidence="4" id="KW-1185">Reference proteome</keyword>
<dbReference type="PANTHER" id="PTHR34118">
    <property type="entry name" value="NF-KAPPA-B INHIBITOR-LIKE PROTEIN-RELATED"/>
    <property type="match status" value="1"/>
</dbReference>
<dbReference type="Proteomes" id="UP001054889">
    <property type="component" value="Unassembled WGS sequence"/>
</dbReference>
<accession>A0AAV5F8N2</accession>
<dbReference type="PRINTS" id="PR00332">
    <property type="entry name" value="HISTRIAD"/>
</dbReference>
<dbReference type="AlphaFoldDB" id="A0AAV5F8N2"/>
<dbReference type="EMBL" id="BQKI01000082">
    <property type="protein sequence ID" value="GJN31326.1"/>
    <property type="molecule type" value="Genomic_DNA"/>
</dbReference>
<dbReference type="Pfam" id="PF01230">
    <property type="entry name" value="HIT"/>
    <property type="match status" value="1"/>
</dbReference>
<name>A0AAV5F8N2_ELECO</name>
<dbReference type="InterPro" id="IPR036265">
    <property type="entry name" value="HIT-like_sf"/>
</dbReference>